<evidence type="ECO:0000313" key="1">
    <source>
        <dbReference type="EMBL" id="CRY95469.1"/>
    </source>
</evidence>
<dbReference type="AlphaFoldDB" id="A0A0H5Q229"/>
<proteinExistence type="predicted"/>
<dbReference type="EMBL" id="LN853260">
    <property type="protein sequence ID" value="CRY95469.1"/>
    <property type="molecule type" value="Genomic_DNA"/>
</dbReference>
<accession>A0A0H5Q229</accession>
<reference evidence="1" key="1">
    <citation type="submission" date="2015-06" db="EMBL/GenBank/DDBJ databases">
        <authorList>
            <person name="Joergensen T."/>
        </authorList>
    </citation>
    <scope>NUCLEOTIDE SEQUENCE</scope>
    <source>
        <plasmid evidence="1">pRGRH0633</plasmid>
    </source>
</reference>
<sequence length="58" mass="7195">MAQATKQQRRKTKVRRYHAKVMARLMQQAYEEDYRREQMAESERFARQHFTDFLGERT</sequence>
<organism evidence="1">
    <name type="scientific">uncultured prokaryote</name>
    <dbReference type="NCBI Taxonomy" id="198431"/>
    <lineage>
        <taxon>unclassified sequences</taxon>
        <taxon>environmental samples</taxon>
    </lineage>
</organism>
<protein>
    <submittedName>
        <fullName evidence="1">Uncharacterized protein</fullName>
    </submittedName>
</protein>
<name>A0A0H5Q229_9ZZZZ</name>
<keyword evidence="1" id="KW-0614">Plasmid</keyword>
<geneLocation type="plasmid" evidence="1">
    <name>pRGRH0633</name>
</geneLocation>
<reference evidence="1" key="2">
    <citation type="submission" date="2015-07" db="EMBL/GenBank/DDBJ databases">
        <title>Plasmids, circular viruses and viroids from rat gut.</title>
        <authorList>
            <person name="Jorgensen T.J."/>
            <person name="Hansen M.A."/>
            <person name="Xu Z."/>
            <person name="Tabak M.A."/>
            <person name="Sorensen S.J."/>
            <person name="Hansen L.H."/>
        </authorList>
    </citation>
    <scope>NUCLEOTIDE SEQUENCE</scope>
    <source>
        <plasmid evidence="1">pRGRH0633</plasmid>
    </source>
</reference>